<dbReference type="VEuPathDB" id="VectorBase:GBRI032497"/>
<protein>
    <submittedName>
        <fullName evidence="1">Uncharacterized protein</fullName>
    </submittedName>
</protein>
<sequence length="165" mass="18900">MAHRRNKCATNSCNIIPKKSIPELKKYLQSSIAYAQKIREYLHGELIIAEAIECKTSALEHVGSFSIKLIEDQGSDLENTAKPLLYIRHPRLNLILQRPRRLNLIFPYHRKTKNAKLLQPRSSLLSSIKLIILQTLITANYLLVFTKGSCPPGARKLLIKRLQFE</sequence>
<organism evidence="1 2">
    <name type="scientific">Glossina brevipalpis</name>
    <dbReference type="NCBI Taxonomy" id="37001"/>
    <lineage>
        <taxon>Eukaryota</taxon>
        <taxon>Metazoa</taxon>
        <taxon>Ecdysozoa</taxon>
        <taxon>Arthropoda</taxon>
        <taxon>Hexapoda</taxon>
        <taxon>Insecta</taxon>
        <taxon>Pterygota</taxon>
        <taxon>Neoptera</taxon>
        <taxon>Endopterygota</taxon>
        <taxon>Diptera</taxon>
        <taxon>Brachycera</taxon>
        <taxon>Muscomorpha</taxon>
        <taxon>Hippoboscoidea</taxon>
        <taxon>Glossinidae</taxon>
        <taxon>Glossina</taxon>
    </lineage>
</organism>
<keyword evidence="2" id="KW-1185">Reference proteome</keyword>
<accession>A0A1A9WUF0</accession>
<reference evidence="2" key="1">
    <citation type="submission" date="2014-03" db="EMBL/GenBank/DDBJ databases">
        <authorList>
            <person name="Aksoy S."/>
            <person name="Warren W."/>
            <person name="Wilson R.K."/>
        </authorList>
    </citation>
    <scope>NUCLEOTIDE SEQUENCE [LARGE SCALE GENOMIC DNA]</scope>
    <source>
        <strain evidence="2">IAEA</strain>
    </source>
</reference>
<dbReference type="Proteomes" id="UP000091820">
    <property type="component" value="Unassembled WGS sequence"/>
</dbReference>
<evidence type="ECO:0000313" key="1">
    <source>
        <dbReference type="EnsemblMetazoa" id="GBRI032497-PA"/>
    </source>
</evidence>
<dbReference type="EnsemblMetazoa" id="GBRI032497-RA">
    <property type="protein sequence ID" value="GBRI032497-PA"/>
    <property type="gene ID" value="GBRI032497"/>
</dbReference>
<dbReference type="AlphaFoldDB" id="A0A1A9WUF0"/>
<proteinExistence type="predicted"/>
<evidence type="ECO:0000313" key="2">
    <source>
        <dbReference type="Proteomes" id="UP000091820"/>
    </source>
</evidence>
<name>A0A1A9WUF0_9MUSC</name>
<reference evidence="1" key="2">
    <citation type="submission" date="2020-05" db="UniProtKB">
        <authorList>
            <consortium name="EnsemblMetazoa"/>
        </authorList>
    </citation>
    <scope>IDENTIFICATION</scope>
    <source>
        <strain evidence="1">IAEA</strain>
    </source>
</reference>